<dbReference type="GO" id="GO:0031902">
    <property type="term" value="C:late endosome membrane"/>
    <property type="evidence" value="ECO:0007669"/>
    <property type="project" value="UniProtKB-SubCell"/>
</dbReference>
<dbReference type="GO" id="GO:0005765">
    <property type="term" value="C:lysosomal membrane"/>
    <property type="evidence" value="ECO:0007669"/>
    <property type="project" value="UniProtKB-SubCell"/>
</dbReference>
<comment type="function">
    <text evidence="11">Catalyzes the hydrolysis of phosphatidylinositol-4,5-bisphosphate (PtdIns-4,5-P2) to phosphatidylinositol-4-phosphate (PtdIns-4-P).</text>
</comment>
<reference evidence="13 14" key="1">
    <citation type="journal article" date="2017" name="Gigascience">
        <title>Draft genome of the honey bee ectoparasitic mite, Tropilaelaps mercedesae, is shaped by the parasitic life history.</title>
        <authorList>
            <person name="Dong X."/>
            <person name="Armstrong S.D."/>
            <person name="Xia D."/>
            <person name="Makepeace B.L."/>
            <person name="Darby A.C."/>
            <person name="Kadowaki T."/>
        </authorList>
    </citation>
    <scope>NUCLEOTIDE SEQUENCE [LARGE SCALE GENOMIC DNA]</scope>
    <source>
        <strain evidence="13">Wuxi-XJTLU</strain>
    </source>
</reference>
<keyword evidence="8 11" id="KW-1133">Transmembrane helix</keyword>
<dbReference type="GO" id="GO:0005886">
    <property type="term" value="C:plasma membrane"/>
    <property type="evidence" value="ECO:0007669"/>
    <property type="project" value="TreeGrafter"/>
</dbReference>
<evidence type="ECO:0000256" key="8">
    <source>
        <dbReference type="ARBA" id="ARBA00022989"/>
    </source>
</evidence>
<comment type="caution">
    <text evidence="13">The sequence shown here is derived from an EMBL/GenBank/DDBJ whole genome shotgun (WGS) entry which is preliminary data.</text>
</comment>
<keyword evidence="10 11" id="KW-0458">Lysosome</keyword>
<dbReference type="OrthoDB" id="6511211at2759"/>
<sequence>MQSERSPLLGPESPFCPPDPGASALAPPPPPPYVEIETIDTVGTSADFVRCDVCSYHITKSSAQKKRVITCPRCNETTALREPEKGKRFLRCPECNCLMSFNKSSHKTICPRDTCKTTIDVKTGKPVKNRNRASSNTASESINAEPQYRITCGHCRSSFQQTALSTGKLRCPICRKKSRLGEGSGRRAAVPYIGLGLVCIVLCLALMALTLGLRHNAGYWYIYLLLLIMAVGLISYGLWCLCMRQSSVEVTTQNV</sequence>
<dbReference type="PANTHER" id="PTHR21014:SF6">
    <property type="entry name" value="PHOSPHATIDYLINOSITOL-4,5-BISPHOSPHATE 4-PHOSPHATASE"/>
    <property type="match status" value="1"/>
</dbReference>
<evidence type="ECO:0000313" key="14">
    <source>
        <dbReference type="Proteomes" id="UP000192247"/>
    </source>
</evidence>
<feature type="transmembrane region" description="Helical" evidence="11">
    <location>
        <begin position="219"/>
        <end position="239"/>
    </location>
</feature>
<protein>
    <recommendedName>
        <fullName evidence="4 11">Phosphatidylinositol-4,5-bisphosphate 4-phosphatase</fullName>
        <ecNumber evidence="4 11">3.1.3.78</ecNumber>
    </recommendedName>
</protein>
<dbReference type="EC" id="3.1.3.78" evidence="4 11"/>
<keyword evidence="5 11" id="KW-0812">Transmembrane</keyword>
<evidence type="ECO:0000256" key="2">
    <source>
        <dbReference type="ARBA" id="ARBA00004107"/>
    </source>
</evidence>
<feature type="transmembrane region" description="Helical" evidence="11">
    <location>
        <begin position="189"/>
        <end position="213"/>
    </location>
</feature>
<name>A0A1V9XTF3_9ACAR</name>
<dbReference type="PANTHER" id="PTHR21014">
    <property type="entry name" value="PHOSPHATIDYLINOSITOL-4,5-BISPHOSPHATE 4-PHOSPHATASE"/>
    <property type="match status" value="1"/>
</dbReference>
<evidence type="ECO:0000256" key="4">
    <source>
        <dbReference type="ARBA" id="ARBA00012936"/>
    </source>
</evidence>
<evidence type="ECO:0000256" key="11">
    <source>
        <dbReference type="RuleBase" id="RU365008"/>
    </source>
</evidence>
<dbReference type="AlphaFoldDB" id="A0A1V9XTF3"/>
<comment type="catalytic activity">
    <reaction evidence="1 11">
        <text>a 1,2-diacyl-sn-glycero-3-phospho-(1D-myo-inositol-4,5-bisphosphate) + H2O = a 1,2-diacyl-sn-glycero-3-phospho-(1D-myo-inositol-5-phosphate) + phosphate</text>
        <dbReference type="Rhea" id="RHEA:25674"/>
        <dbReference type="ChEBI" id="CHEBI:15377"/>
        <dbReference type="ChEBI" id="CHEBI:43474"/>
        <dbReference type="ChEBI" id="CHEBI:57795"/>
        <dbReference type="ChEBI" id="CHEBI:58456"/>
        <dbReference type="EC" id="3.1.3.78"/>
    </reaction>
</comment>
<dbReference type="GO" id="GO:0034597">
    <property type="term" value="F:phosphatidylinositol-4,5-bisphosphate 4-phosphatase activity"/>
    <property type="evidence" value="ECO:0007669"/>
    <property type="project" value="UniProtKB-EC"/>
</dbReference>
<accession>A0A1V9XTF3</accession>
<gene>
    <name evidence="13" type="ORF">BIW11_07598</name>
</gene>
<evidence type="ECO:0000256" key="6">
    <source>
        <dbReference type="ARBA" id="ARBA00022753"/>
    </source>
</evidence>
<evidence type="ECO:0000256" key="5">
    <source>
        <dbReference type="ARBA" id="ARBA00022692"/>
    </source>
</evidence>
<evidence type="ECO:0000256" key="7">
    <source>
        <dbReference type="ARBA" id="ARBA00022801"/>
    </source>
</evidence>
<keyword evidence="6 11" id="KW-0967">Endosome</keyword>
<evidence type="ECO:0000256" key="1">
    <source>
        <dbReference type="ARBA" id="ARBA00001261"/>
    </source>
</evidence>
<keyword evidence="14" id="KW-1185">Reference proteome</keyword>
<organism evidence="13 14">
    <name type="scientific">Tropilaelaps mercedesae</name>
    <dbReference type="NCBI Taxonomy" id="418985"/>
    <lineage>
        <taxon>Eukaryota</taxon>
        <taxon>Metazoa</taxon>
        <taxon>Ecdysozoa</taxon>
        <taxon>Arthropoda</taxon>
        <taxon>Chelicerata</taxon>
        <taxon>Arachnida</taxon>
        <taxon>Acari</taxon>
        <taxon>Parasitiformes</taxon>
        <taxon>Mesostigmata</taxon>
        <taxon>Gamasina</taxon>
        <taxon>Dermanyssoidea</taxon>
        <taxon>Laelapidae</taxon>
        <taxon>Tropilaelaps</taxon>
    </lineage>
</organism>
<dbReference type="Pfam" id="PF09788">
    <property type="entry name" value="Tmemb_55A"/>
    <property type="match status" value="1"/>
</dbReference>
<dbReference type="STRING" id="418985.A0A1V9XTF3"/>
<evidence type="ECO:0000256" key="12">
    <source>
        <dbReference type="SAM" id="MobiDB-lite"/>
    </source>
</evidence>
<evidence type="ECO:0000256" key="9">
    <source>
        <dbReference type="ARBA" id="ARBA00023136"/>
    </source>
</evidence>
<dbReference type="Proteomes" id="UP000192247">
    <property type="component" value="Unassembled WGS sequence"/>
</dbReference>
<dbReference type="InParanoid" id="A0A1V9XTF3"/>
<feature type="region of interest" description="Disordered" evidence="12">
    <location>
        <begin position="1"/>
        <end position="30"/>
    </location>
</feature>
<keyword evidence="7 11" id="KW-0378">Hydrolase</keyword>
<keyword evidence="9 11" id="KW-0472">Membrane</keyword>
<proteinExistence type="predicted"/>
<dbReference type="InterPro" id="IPR019178">
    <property type="entry name" value="PtdIns-P2-Ptase"/>
</dbReference>
<dbReference type="GO" id="GO:0046856">
    <property type="term" value="P:phosphatidylinositol dephosphorylation"/>
    <property type="evidence" value="ECO:0007669"/>
    <property type="project" value="InterPro"/>
</dbReference>
<dbReference type="GO" id="GO:0030670">
    <property type="term" value="C:phagocytic vesicle membrane"/>
    <property type="evidence" value="ECO:0007669"/>
    <property type="project" value="TreeGrafter"/>
</dbReference>
<evidence type="ECO:0000313" key="13">
    <source>
        <dbReference type="EMBL" id="OQR76721.1"/>
    </source>
</evidence>
<dbReference type="EMBL" id="MNPL01004472">
    <property type="protein sequence ID" value="OQR76721.1"/>
    <property type="molecule type" value="Genomic_DNA"/>
</dbReference>
<feature type="compositionally biased region" description="Pro residues" evidence="12">
    <location>
        <begin position="14"/>
        <end position="30"/>
    </location>
</feature>
<comment type="subcellular location">
    <subcellularLocation>
        <location evidence="2 11">Late endosome membrane</location>
        <topology evidence="2 11">Multi-pass membrane protein</topology>
    </subcellularLocation>
    <subcellularLocation>
        <location evidence="3 11">Lysosome membrane</location>
        <topology evidence="3 11">Multi-pass membrane protein</topology>
    </subcellularLocation>
</comment>
<evidence type="ECO:0000256" key="10">
    <source>
        <dbReference type="ARBA" id="ARBA00023228"/>
    </source>
</evidence>
<evidence type="ECO:0000256" key="3">
    <source>
        <dbReference type="ARBA" id="ARBA00004155"/>
    </source>
</evidence>